<evidence type="ECO:0000313" key="2">
    <source>
        <dbReference type="EMBL" id="GBL94158.1"/>
    </source>
</evidence>
<comment type="caution">
    <text evidence="2">The sequence shown here is derived from an EMBL/GenBank/DDBJ whole genome shotgun (WGS) entry which is preliminary data.</text>
</comment>
<protein>
    <submittedName>
        <fullName evidence="2">Uncharacterized protein</fullName>
    </submittedName>
</protein>
<keyword evidence="3" id="KW-1185">Reference proteome</keyword>
<proteinExistence type="predicted"/>
<evidence type="ECO:0000256" key="1">
    <source>
        <dbReference type="SAM" id="MobiDB-lite"/>
    </source>
</evidence>
<name>A0A4Y2BQ20_ARAVE</name>
<organism evidence="2 3">
    <name type="scientific">Araneus ventricosus</name>
    <name type="common">Orbweaver spider</name>
    <name type="synonym">Epeira ventricosa</name>
    <dbReference type="NCBI Taxonomy" id="182803"/>
    <lineage>
        <taxon>Eukaryota</taxon>
        <taxon>Metazoa</taxon>
        <taxon>Ecdysozoa</taxon>
        <taxon>Arthropoda</taxon>
        <taxon>Chelicerata</taxon>
        <taxon>Arachnida</taxon>
        <taxon>Araneae</taxon>
        <taxon>Araneomorphae</taxon>
        <taxon>Entelegynae</taxon>
        <taxon>Araneoidea</taxon>
        <taxon>Araneidae</taxon>
        <taxon>Araneus</taxon>
    </lineage>
</organism>
<feature type="region of interest" description="Disordered" evidence="1">
    <location>
        <begin position="39"/>
        <end position="72"/>
    </location>
</feature>
<dbReference type="Proteomes" id="UP000499080">
    <property type="component" value="Unassembled WGS sequence"/>
</dbReference>
<dbReference type="EMBL" id="BGPR01000100">
    <property type="protein sequence ID" value="GBL94158.1"/>
    <property type="molecule type" value="Genomic_DNA"/>
</dbReference>
<sequence>MAVITRCSIAGSTEVQAACRRATKSICVVTTSRYTSSLRWPHRKKSNGVRSGECGGHRTGPPRPRRSDNTNGLSCSSACCLYFGGPRDAATCDDSHSTACSSLPRHARRTL</sequence>
<reference evidence="2 3" key="1">
    <citation type="journal article" date="2019" name="Sci. Rep.">
        <title>Orb-weaving spider Araneus ventricosus genome elucidates the spidroin gene catalogue.</title>
        <authorList>
            <person name="Kono N."/>
            <person name="Nakamura H."/>
            <person name="Ohtoshi R."/>
            <person name="Moran D.A.P."/>
            <person name="Shinohara A."/>
            <person name="Yoshida Y."/>
            <person name="Fujiwara M."/>
            <person name="Mori M."/>
            <person name="Tomita M."/>
            <person name="Arakawa K."/>
        </authorList>
    </citation>
    <scope>NUCLEOTIDE SEQUENCE [LARGE SCALE GENOMIC DNA]</scope>
</reference>
<accession>A0A4Y2BQ20</accession>
<dbReference type="AlphaFoldDB" id="A0A4Y2BQ20"/>
<evidence type="ECO:0000313" key="3">
    <source>
        <dbReference type="Proteomes" id="UP000499080"/>
    </source>
</evidence>
<gene>
    <name evidence="2" type="ORF">AVEN_163489_1</name>
</gene>